<evidence type="ECO:0000313" key="6">
    <source>
        <dbReference type="Proteomes" id="UP001162164"/>
    </source>
</evidence>
<name>A0ABQ9J8F7_9CUCU</name>
<dbReference type="InterPro" id="IPR036457">
    <property type="entry name" value="PPM-type-like_dom_sf"/>
</dbReference>
<keyword evidence="2" id="KW-0378">Hydrolase</keyword>
<keyword evidence="1" id="KW-0479">Metal-binding</keyword>
<gene>
    <name evidence="5" type="ORF">NQ317_000223</name>
</gene>
<dbReference type="SUPFAM" id="SSF81606">
    <property type="entry name" value="PP2C-like"/>
    <property type="match status" value="1"/>
</dbReference>
<keyword evidence="6" id="KW-1185">Reference proteome</keyword>
<keyword evidence="3" id="KW-0904">Protein phosphatase</keyword>
<protein>
    <recommendedName>
        <fullName evidence="4">PPM-type phosphatase domain-containing protein</fullName>
    </recommendedName>
</protein>
<dbReference type="Gene3D" id="3.60.40.10">
    <property type="entry name" value="PPM-type phosphatase domain"/>
    <property type="match status" value="1"/>
</dbReference>
<sequence>MIIYEQSQFVKNNGVLLKTLKYNCSRWEPFLINLKQTNAELQACRARRVEMEDAHMAKTNLGVALEDWSYFAVFDGHAGSEKSLHIVQNIY</sequence>
<dbReference type="InterPro" id="IPR000222">
    <property type="entry name" value="PP2C_BS"/>
</dbReference>
<evidence type="ECO:0000256" key="2">
    <source>
        <dbReference type="ARBA" id="ARBA00022801"/>
    </source>
</evidence>
<reference evidence="5" key="1">
    <citation type="journal article" date="2023" name="Insect Mol. Biol.">
        <title>Genome sequencing provides insights into the evolution of gene families encoding plant cell wall-degrading enzymes in longhorned beetles.</title>
        <authorList>
            <person name="Shin N.R."/>
            <person name="Okamura Y."/>
            <person name="Kirsch R."/>
            <person name="Pauchet Y."/>
        </authorList>
    </citation>
    <scope>NUCLEOTIDE SEQUENCE</scope>
    <source>
        <strain evidence="5">MMC_N1</strain>
    </source>
</reference>
<comment type="caution">
    <text evidence="5">The sequence shown here is derived from an EMBL/GenBank/DDBJ whole genome shotgun (WGS) entry which is preliminary data.</text>
</comment>
<evidence type="ECO:0000313" key="5">
    <source>
        <dbReference type="EMBL" id="KAJ8974446.1"/>
    </source>
</evidence>
<dbReference type="PROSITE" id="PS01032">
    <property type="entry name" value="PPM_1"/>
    <property type="match status" value="1"/>
</dbReference>
<feature type="domain" description="PPM-type phosphatase" evidence="4">
    <location>
        <begin position="41"/>
        <end position="81"/>
    </location>
</feature>
<dbReference type="EMBL" id="JAPWTJ010000994">
    <property type="protein sequence ID" value="KAJ8974446.1"/>
    <property type="molecule type" value="Genomic_DNA"/>
</dbReference>
<dbReference type="InterPro" id="IPR001932">
    <property type="entry name" value="PPM-type_phosphatase-like_dom"/>
</dbReference>
<accession>A0ABQ9J8F7</accession>
<dbReference type="Proteomes" id="UP001162164">
    <property type="component" value="Unassembled WGS sequence"/>
</dbReference>
<evidence type="ECO:0000256" key="3">
    <source>
        <dbReference type="ARBA" id="ARBA00022912"/>
    </source>
</evidence>
<evidence type="ECO:0000256" key="1">
    <source>
        <dbReference type="ARBA" id="ARBA00022723"/>
    </source>
</evidence>
<proteinExistence type="predicted"/>
<evidence type="ECO:0000259" key="4">
    <source>
        <dbReference type="Pfam" id="PF00481"/>
    </source>
</evidence>
<organism evidence="5 6">
    <name type="scientific">Molorchus minor</name>
    <dbReference type="NCBI Taxonomy" id="1323400"/>
    <lineage>
        <taxon>Eukaryota</taxon>
        <taxon>Metazoa</taxon>
        <taxon>Ecdysozoa</taxon>
        <taxon>Arthropoda</taxon>
        <taxon>Hexapoda</taxon>
        <taxon>Insecta</taxon>
        <taxon>Pterygota</taxon>
        <taxon>Neoptera</taxon>
        <taxon>Endopterygota</taxon>
        <taxon>Coleoptera</taxon>
        <taxon>Polyphaga</taxon>
        <taxon>Cucujiformia</taxon>
        <taxon>Chrysomeloidea</taxon>
        <taxon>Cerambycidae</taxon>
        <taxon>Lamiinae</taxon>
        <taxon>Monochamini</taxon>
        <taxon>Molorchus</taxon>
    </lineage>
</organism>
<dbReference type="Pfam" id="PF00481">
    <property type="entry name" value="PP2C"/>
    <property type="match status" value="1"/>
</dbReference>